<reference evidence="1" key="1">
    <citation type="submission" date="2019-08" db="EMBL/GenBank/DDBJ databases">
        <authorList>
            <person name="Kucharzyk K."/>
            <person name="Murdoch R.W."/>
            <person name="Higgins S."/>
            <person name="Loffler F."/>
        </authorList>
    </citation>
    <scope>NUCLEOTIDE SEQUENCE</scope>
</reference>
<sequence length="488" mass="54034">MAGHDLHDPVPVKVFHEVAQKLVEPPGISFENPAVAEIHRGHQKAEVVDHIVVHHLSSSLVHLAFKPGVPSELLFEDHLGNSGEPLIFIVHQETHFSIPLFLIKTVRKNPHCPVSAKRTSLSQPGTEGTRFLLWGKQPDELRRQSRVKLRSRTGGYFTEGAVAALRLSVRAVIGDGVVAVANGDNPRHQGDLVPRQSVGVSPAVIPFMMMSDRLRDFPHLVHLIQSVRSVFRVHLNVPVFLPRQISGLVQDAVGDNGLPDIMDKGCVVDFRTELLGYFETFRQPKRQGGNVRTVVLCVGVMGFQELQEGHDDAVRHVLVKQAHFLLLSVHDALKPAFRIGKTENVFQPGINLVLCYGVVLEAFRRDVIGVFVNSAPPEDKGMELDNVPDHLVGKPVYVIPAQGGNRVPVKDVLIQLPLVLDDEIFAVFVIQNPADLASYGKPAVAFPDCGFNRRLDQRDQLVRRKFAAFRIHVRFFEHEKFSGGAGTG</sequence>
<organism evidence="1">
    <name type="scientific">bioreactor metagenome</name>
    <dbReference type="NCBI Taxonomy" id="1076179"/>
    <lineage>
        <taxon>unclassified sequences</taxon>
        <taxon>metagenomes</taxon>
        <taxon>ecological metagenomes</taxon>
    </lineage>
</organism>
<evidence type="ECO:0000313" key="1">
    <source>
        <dbReference type="EMBL" id="MPM70410.1"/>
    </source>
</evidence>
<dbReference type="AlphaFoldDB" id="A0A645BY36"/>
<dbReference type="EMBL" id="VSSQ01023458">
    <property type="protein sequence ID" value="MPM70410.1"/>
    <property type="molecule type" value="Genomic_DNA"/>
</dbReference>
<accession>A0A645BY36</accession>
<protein>
    <submittedName>
        <fullName evidence="1">Uncharacterized protein</fullName>
    </submittedName>
</protein>
<proteinExistence type="predicted"/>
<name>A0A645BY36_9ZZZZ</name>
<comment type="caution">
    <text evidence="1">The sequence shown here is derived from an EMBL/GenBank/DDBJ whole genome shotgun (WGS) entry which is preliminary data.</text>
</comment>
<gene>
    <name evidence="1" type="ORF">SDC9_117365</name>
</gene>